<evidence type="ECO:0000313" key="1">
    <source>
        <dbReference type="EMBL" id="CAH3127099.1"/>
    </source>
</evidence>
<organism evidence="1 2">
    <name type="scientific">Pocillopora meandrina</name>
    <dbReference type="NCBI Taxonomy" id="46732"/>
    <lineage>
        <taxon>Eukaryota</taxon>
        <taxon>Metazoa</taxon>
        <taxon>Cnidaria</taxon>
        <taxon>Anthozoa</taxon>
        <taxon>Hexacorallia</taxon>
        <taxon>Scleractinia</taxon>
        <taxon>Astrocoeniina</taxon>
        <taxon>Pocilloporidae</taxon>
        <taxon>Pocillopora</taxon>
    </lineage>
</organism>
<keyword evidence="2" id="KW-1185">Reference proteome</keyword>
<name>A0AAU9WVL6_9CNID</name>
<dbReference type="AlphaFoldDB" id="A0AAU9WVL6"/>
<dbReference type="EMBL" id="CALNXJ010000022">
    <property type="protein sequence ID" value="CAH3127099.1"/>
    <property type="molecule type" value="Genomic_DNA"/>
</dbReference>
<evidence type="ECO:0000313" key="2">
    <source>
        <dbReference type="Proteomes" id="UP001159428"/>
    </source>
</evidence>
<sequence length="171" mass="19175">MTTAGSCTVIDGSDSSWGRSTYKLYSTNKDPEDHYLHFDGKSNSLKADGDGMNNAKFKIHKTVDNQEETIVILEHKESGKVMAINTQNDKVTLEDPPVSLSQLTNGGIDMSHPEILFHKKWWRPGREWFYLKSLLDGPDRFVKFENDGTPTGTTDITKASLFRADCVENSS</sequence>
<comment type="caution">
    <text evidence="1">The sequence shown here is derived from an EMBL/GenBank/DDBJ whole genome shotgun (WGS) entry which is preliminary data.</text>
</comment>
<gene>
    <name evidence="1" type="ORF">PMEA_00012874</name>
</gene>
<dbReference type="Proteomes" id="UP001159428">
    <property type="component" value="Unassembled WGS sequence"/>
</dbReference>
<accession>A0AAU9WVL6</accession>
<reference evidence="1 2" key="1">
    <citation type="submission" date="2022-05" db="EMBL/GenBank/DDBJ databases">
        <authorList>
            <consortium name="Genoscope - CEA"/>
            <person name="William W."/>
        </authorList>
    </citation>
    <scope>NUCLEOTIDE SEQUENCE [LARGE SCALE GENOMIC DNA]</scope>
</reference>
<protein>
    <submittedName>
        <fullName evidence="1">Uncharacterized protein</fullName>
    </submittedName>
</protein>
<proteinExistence type="predicted"/>